<feature type="compositionally biased region" description="Basic and acidic residues" evidence="1">
    <location>
        <begin position="160"/>
        <end position="169"/>
    </location>
</feature>
<feature type="region of interest" description="Disordered" evidence="1">
    <location>
        <begin position="141"/>
        <end position="169"/>
    </location>
</feature>
<feature type="compositionally biased region" description="Basic residues" evidence="1">
    <location>
        <begin position="344"/>
        <end position="359"/>
    </location>
</feature>
<sequence>MLHEHGHLTTPQLVLLGFASLRMTQARLRTLHALQVTDRFRPFTTHGSFPLHHILGPVGARVIAAEEGIDTHQLGWRHDRALAAAHRHTLAHDSATNDVICRLATTPDITLTRWWSPTRCARYFGHHTRPDAYLTLTAHRTHPAQHDPGPANNPSSDPARLGRHDERESSRRGAGTWWEAFVEYDTGTEALAVLAAKLHGYYRLATATGIATPLLIWTARPGREPGARAALTHALRTLPHPELVPLATAAPPVHRGRRDADQLGRVWRPVTAHLAPDADGRRLTLTELASTLRPPRRPHRDRGPHHDPRDPRRHSPSRAVPVDELDRPGSGLELPAPPPLPPRRTLHRGRSPSHRARRW</sequence>
<comment type="caution">
    <text evidence="2">The sequence shown here is derived from an EMBL/GenBank/DDBJ whole genome shotgun (WGS) entry which is preliminary data.</text>
</comment>
<gene>
    <name evidence="2" type="ORF">GCM10023320_81330</name>
</gene>
<evidence type="ECO:0000313" key="2">
    <source>
        <dbReference type="EMBL" id="GAA5141808.1"/>
    </source>
</evidence>
<dbReference type="RefSeq" id="WP_345613147.1">
    <property type="nucleotide sequence ID" value="NZ_BAABJO010000055.1"/>
</dbReference>
<dbReference type="Proteomes" id="UP001500804">
    <property type="component" value="Unassembled WGS sequence"/>
</dbReference>
<feature type="compositionally biased region" description="Basic residues" evidence="1">
    <location>
        <begin position="294"/>
        <end position="303"/>
    </location>
</feature>
<dbReference type="Pfam" id="PF13814">
    <property type="entry name" value="Replic_Relax"/>
    <property type="match status" value="1"/>
</dbReference>
<evidence type="ECO:0000256" key="1">
    <source>
        <dbReference type="SAM" id="MobiDB-lite"/>
    </source>
</evidence>
<name>A0ABP9P6W8_9PSEU</name>
<evidence type="ECO:0008006" key="4">
    <source>
        <dbReference type="Google" id="ProtNLM"/>
    </source>
</evidence>
<keyword evidence="3" id="KW-1185">Reference proteome</keyword>
<protein>
    <recommendedName>
        <fullName evidence="4">Replication-relaxation</fullName>
    </recommendedName>
</protein>
<dbReference type="EMBL" id="BAABJO010000055">
    <property type="protein sequence ID" value="GAA5141808.1"/>
    <property type="molecule type" value="Genomic_DNA"/>
</dbReference>
<accession>A0ABP9P6W8</accession>
<reference evidence="3" key="1">
    <citation type="journal article" date="2019" name="Int. J. Syst. Evol. Microbiol.">
        <title>The Global Catalogue of Microorganisms (GCM) 10K type strain sequencing project: providing services to taxonomists for standard genome sequencing and annotation.</title>
        <authorList>
            <consortium name="The Broad Institute Genomics Platform"/>
            <consortium name="The Broad Institute Genome Sequencing Center for Infectious Disease"/>
            <person name="Wu L."/>
            <person name="Ma J."/>
        </authorList>
    </citation>
    <scope>NUCLEOTIDE SEQUENCE [LARGE SCALE GENOMIC DNA]</scope>
    <source>
        <strain evidence="3">JCM 18302</strain>
    </source>
</reference>
<feature type="region of interest" description="Disordered" evidence="1">
    <location>
        <begin position="287"/>
        <end position="359"/>
    </location>
</feature>
<proteinExistence type="predicted"/>
<organism evidence="2 3">
    <name type="scientific">Pseudonocardia adelaidensis</name>
    <dbReference type="NCBI Taxonomy" id="648754"/>
    <lineage>
        <taxon>Bacteria</taxon>
        <taxon>Bacillati</taxon>
        <taxon>Actinomycetota</taxon>
        <taxon>Actinomycetes</taxon>
        <taxon>Pseudonocardiales</taxon>
        <taxon>Pseudonocardiaceae</taxon>
        <taxon>Pseudonocardia</taxon>
    </lineage>
</organism>
<evidence type="ECO:0000313" key="3">
    <source>
        <dbReference type="Proteomes" id="UP001500804"/>
    </source>
</evidence>
<dbReference type="InterPro" id="IPR025855">
    <property type="entry name" value="Replic_Relax"/>
</dbReference>